<dbReference type="SUPFAM" id="SSF56300">
    <property type="entry name" value="Metallo-dependent phosphatases"/>
    <property type="match status" value="1"/>
</dbReference>
<dbReference type="Pfam" id="PF09587">
    <property type="entry name" value="PGA_cap"/>
    <property type="match status" value="1"/>
</dbReference>
<dbReference type="PANTHER" id="PTHR33393:SF11">
    <property type="entry name" value="POLYGLUTAMINE SYNTHESIS ACCESSORY PROTEIN RV0574C-RELATED"/>
    <property type="match status" value="1"/>
</dbReference>
<accession>A0A6J4QWT6</accession>
<evidence type="ECO:0000256" key="2">
    <source>
        <dbReference type="SAM" id="MobiDB-lite"/>
    </source>
</evidence>
<name>A0A6J4QWT6_9ACTN</name>
<gene>
    <name evidence="5" type="ORF">AVDCRST_MAG78-3494</name>
</gene>
<feature type="signal peptide" evidence="3">
    <location>
        <begin position="1"/>
        <end position="28"/>
    </location>
</feature>
<sequence length="527" mass="56203">MKSTLHTPAALAVTVVLTLLLFSCSAEQSEQETGEGRAGEGGAGEAGTEDTQSSSAAGGSDLRAALIPIAHLTAAREDASTDELSQAAELAVPQEVHELAGELLGRSAFEDFGSADEVLDHVSRTPEAIGLVPWDAVDPRVKSLTVDGASLLDPDAADPEGYPLRSGDTTVPDSGELRKVVVGGDIVLDRGQPFAVFEEGRGIDFPLDGGYATITGRGLVPNPYSESELVYQFEAERQGEGGEVREYLRSADLTLANFENPVLENAVYHPEEPTFNGDLRLLPILNQAGIDGVTLANNHILDAGAPGLEETQGHLDDAGISYAGAGADLDATREPMTFDLGGLEVGVLSYQGVPNYEWAWATEDIPGTAPLQEDVVREDIQRLRPEVDLLVVMPHWGIEYTAPPEPEQVELAHAMVDAGADLVVGNHAHWAKGIEVYDGKPVFYGTGNFLFDQSWSEETSTGIFADIVLYKDRVVQARPVPFIILDRSQPNFLVRDGLSGKALNTIFSASLGPEFEAYEEPPSADSG</sequence>
<evidence type="ECO:0000256" key="1">
    <source>
        <dbReference type="ARBA" id="ARBA00005662"/>
    </source>
</evidence>
<feature type="domain" description="Capsule synthesis protein CapA" evidence="4">
    <location>
        <begin position="179"/>
        <end position="453"/>
    </location>
</feature>
<protein>
    <recommendedName>
        <fullName evidence="4">Capsule synthesis protein CapA domain-containing protein</fullName>
    </recommendedName>
</protein>
<dbReference type="Gene3D" id="3.60.21.10">
    <property type="match status" value="1"/>
</dbReference>
<evidence type="ECO:0000259" key="4">
    <source>
        <dbReference type="SMART" id="SM00854"/>
    </source>
</evidence>
<evidence type="ECO:0000313" key="5">
    <source>
        <dbReference type="EMBL" id="CAA9451837.1"/>
    </source>
</evidence>
<keyword evidence="3" id="KW-0732">Signal</keyword>
<dbReference type="CDD" id="cd07381">
    <property type="entry name" value="MPP_CapA"/>
    <property type="match status" value="1"/>
</dbReference>
<proteinExistence type="inferred from homology"/>
<dbReference type="PANTHER" id="PTHR33393">
    <property type="entry name" value="POLYGLUTAMINE SYNTHESIS ACCESSORY PROTEIN RV0574C-RELATED"/>
    <property type="match status" value="1"/>
</dbReference>
<dbReference type="InterPro" id="IPR019079">
    <property type="entry name" value="Capsule_synth_CapA"/>
</dbReference>
<reference evidence="5" key="1">
    <citation type="submission" date="2020-02" db="EMBL/GenBank/DDBJ databases">
        <authorList>
            <person name="Meier V. D."/>
        </authorList>
    </citation>
    <scope>NUCLEOTIDE SEQUENCE</scope>
    <source>
        <strain evidence="5">AVDCRST_MAG78</strain>
    </source>
</reference>
<dbReference type="SMART" id="SM00854">
    <property type="entry name" value="PGA_cap"/>
    <property type="match status" value="1"/>
</dbReference>
<comment type="similarity">
    <text evidence="1">Belongs to the CapA family.</text>
</comment>
<feature type="region of interest" description="Disordered" evidence="2">
    <location>
        <begin position="152"/>
        <end position="171"/>
    </location>
</feature>
<organism evidence="5">
    <name type="scientific">uncultured Rubrobacteraceae bacterium</name>
    <dbReference type="NCBI Taxonomy" id="349277"/>
    <lineage>
        <taxon>Bacteria</taxon>
        <taxon>Bacillati</taxon>
        <taxon>Actinomycetota</taxon>
        <taxon>Rubrobacteria</taxon>
        <taxon>Rubrobacterales</taxon>
        <taxon>Rubrobacteraceae</taxon>
        <taxon>environmental samples</taxon>
    </lineage>
</organism>
<dbReference type="InterPro" id="IPR029052">
    <property type="entry name" value="Metallo-depent_PP-like"/>
</dbReference>
<dbReference type="InterPro" id="IPR052169">
    <property type="entry name" value="CW_Biosynth-Accessory"/>
</dbReference>
<dbReference type="EMBL" id="CADCVB010000229">
    <property type="protein sequence ID" value="CAA9451837.1"/>
    <property type="molecule type" value="Genomic_DNA"/>
</dbReference>
<feature type="region of interest" description="Disordered" evidence="2">
    <location>
        <begin position="29"/>
        <end position="59"/>
    </location>
</feature>
<feature type="chain" id="PRO_5027071507" description="Capsule synthesis protein CapA domain-containing protein" evidence="3">
    <location>
        <begin position="29"/>
        <end position="527"/>
    </location>
</feature>
<dbReference type="AlphaFoldDB" id="A0A6J4QWT6"/>
<dbReference type="PROSITE" id="PS51257">
    <property type="entry name" value="PROKAR_LIPOPROTEIN"/>
    <property type="match status" value="1"/>
</dbReference>
<evidence type="ECO:0000256" key="3">
    <source>
        <dbReference type="SAM" id="SignalP"/>
    </source>
</evidence>